<dbReference type="GO" id="GO:0000287">
    <property type="term" value="F:magnesium ion binding"/>
    <property type="evidence" value="ECO:0007669"/>
    <property type="project" value="UniProtKB-UniRule"/>
</dbReference>
<dbReference type="InterPro" id="IPR022907">
    <property type="entry name" value="VapC_family"/>
</dbReference>
<comment type="function">
    <text evidence="8">Toxic component of a toxin-antitoxin (TA) system. An RNase.</text>
</comment>
<keyword evidence="2 8" id="KW-1277">Toxin-antitoxin system</keyword>
<keyword evidence="11" id="KW-1185">Reference proteome</keyword>
<evidence type="ECO:0000313" key="10">
    <source>
        <dbReference type="EMBL" id="SFM07971.1"/>
    </source>
</evidence>
<gene>
    <name evidence="8" type="primary">vapC</name>
    <name evidence="10" type="ORF">SAMN05192568_1018118</name>
</gene>
<accession>A0A1I4MXG3</accession>
<dbReference type="EC" id="3.1.-.-" evidence="8"/>
<feature type="domain" description="PIN" evidence="9">
    <location>
        <begin position="4"/>
        <end position="123"/>
    </location>
</feature>
<keyword evidence="6 8" id="KW-0460">Magnesium</keyword>
<dbReference type="Pfam" id="PF01850">
    <property type="entry name" value="PIN"/>
    <property type="match status" value="1"/>
</dbReference>
<comment type="cofactor">
    <cofactor evidence="1 8">
        <name>Mg(2+)</name>
        <dbReference type="ChEBI" id="CHEBI:18420"/>
    </cofactor>
</comment>
<comment type="similarity">
    <text evidence="7 8">Belongs to the PINc/VapC protein family.</text>
</comment>
<dbReference type="OrthoDB" id="7188375at2"/>
<keyword evidence="3 8" id="KW-0540">Nuclease</keyword>
<evidence type="ECO:0000256" key="8">
    <source>
        <dbReference type="HAMAP-Rule" id="MF_00265"/>
    </source>
</evidence>
<evidence type="ECO:0000313" key="11">
    <source>
        <dbReference type="Proteomes" id="UP000199048"/>
    </source>
</evidence>
<dbReference type="GO" id="GO:0016787">
    <property type="term" value="F:hydrolase activity"/>
    <property type="evidence" value="ECO:0007669"/>
    <property type="project" value="UniProtKB-KW"/>
</dbReference>
<evidence type="ECO:0000256" key="2">
    <source>
        <dbReference type="ARBA" id="ARBA00022649"/>
    </source>
</evidence>
<protein>
    <recommendedName>
        <fullName evidence="8">Ribonuclease VapC</fullName>
        <shortName evidence="8">RNase VapC</shortName>
        <ecNumber evidence="8">3.1.-.-</ecNumber>
    </recommendedName>
    <alternativeName>
        <fullName evidence="8">Toxin VapC</fullName>
    </alternativeName>
</protein>
<evidence type="ECO:0000256" key="5">
    <source>
        <dbReference type="ARBA" id="ARBA00022801"/>
    </source>
</evidence>
<dbReference type="STRING" id="582667.SAMN05192568_1018118"/>
<dbReference type="PANTHER" id="PTHR33653:SF1">
    <property type="entry name" value="RIBONUCLEASE VAPC2"/>
    <property type="match status" value="1"/>
</dbReference>
<dbReference type="RefSeq" id="WP_092042796.1">
    <property type="nucleotide sequence ID" value="NZ_FOTK01000018.1"/>
</dbReference>
<keyword evidence="8" id="KW-0800">Toxin</keyword>
<proteinExistence type="inferred from homology"/>
<dbReference type="GO" id="GO:0004540">
    <property type="term" value="F:RNA nuclease activity"/>
    <property type="evidence" value="ECO:0007669"/>
    <property type="project" value="InterPro"/>
</dbReference>
<dbReference type="CDD" id="cd18746">
    <property type="entry name" value="PIN_VapC4-5_FitB-like"/>
    <property type="match status" value="1"/>
</dbReference>
<evidence type="ECO:0000259" key="9">
    <source>
        <dbReference type="Pfam" id="PF01850"/>
    </source>
</evidence>
<evidence type="ECO:0000256" key="7">
    <source>
        <dbReference type="ARBA" id="ARBA00038093"/>
    </source>
</evidence>
<dbReference type="HAMAP" id="MF_00265">
    <property type="entry name" value="VapC_Nob1"/>
    <property type="match status" value="1"/>
</dbReference>
<feature type="binding site" evidence="8">
    <location>
        <position position="105"/>
    </location>
    <ligand>
        <name>Mg(2+)</name>
        <dbReference type="ChEBI" id="CHEBI:18420"/>
    </ligand>
</feature>
<keyword evidence="4 8" id="KW-0479">Metal-binding</keyword>
<evidence type="ECO:0000256" key="6">
    <source>
        <dbReference type="ARBA" id="ARBA00022842"/>
    </source>
</evidence>
<name>A0A1I4MXG3_9HYPH</name>
<dbReference type="AlphaFoldDB" id="A0A1I4MXG3"/>
<dbReference type="SUPFAM" id="SSF88723">
    <property type="entry name" value="PIN domain-like"/>
    <property type="match status" value="1"/>
</dbReference>
<organism evidence="10 11">
    <name type="scientific">Methylobacterium pseudosasicola</name>
    <dbReference type="NCBI Taxonomy" id="582667"/>
    <lineage>
        <taxon>Bacteria</taxon>
        <taxon>Pseudomonadati</taxon>
        <taxon>Pseudomonadota</taxon>
        <taxon>Alphaproteobacteria</taxon>
        <taxon>Hyphomicrobiales</taxon>
        <taxon>Methylobacteriaceae</taxon>
        <taxon>Methylobacterium</taxon>
    </lineage>
</organism>
<feature type="binding site" evidence="8">
    <location>
        <position position="6"/>
    </location>
    <ligand>
        <name>Mg(2+)</name>
        <dbReference type="ChEBI" id="CHEBI:18420"/>
    </ligand>
</feature>
<dbReference type="GO" id="GO:0090729">
    <property type="term" value="F:toxin activity"/>
    <property type="evidence" value="ECO:0007669"/>
    <property type="project" value="UniProtKB-KW"/>
</dbReference>
<reference evidence="11" key="1">
    <citation type="submission" date="2016-10" db="EMBL/GenBank/DDBJ databases">
        <authorList>
            <person name="Varghese N."/>
            <person name="Submissions S."/>
        </authorList>
    </citation>
    <scope>NUCLEOTIDE SEQUENCE [LARGE SCALE GENOMIC DNA]</scope>
    <source>
        <strain evidence="11">BL36</strain>
    </source>
</reference>
<dbReference type="InterPro" id="IPR002716">
    <property type="entry name" value="PIN_dom"/>
</dbReference>
<keyword evidence="5 8" id="KW-0378">Hydrolase</keyword>
<sequence>MTFLLDTNVVSELRKVGDGRADPNVVRWLSSEDADRFFLSAITVMELDVGIRLAERRDPAQAAHLRAWMDEQVLPEFSDRILPVDTVVALRCAGLHVPNPQPERDALIAATALVHAMTVVTRNVVDFAPTGVRILDPWTISPSVPGG</sequence>
<dbReference type="InterPro" id="IPR029060">
    <property type="entry name" value="PIN-like_dom_sf"/>
</dbReference>
<dbReference type="Proteomes" id="UP000199048">
    <property type="component" value="Unassembled WGS sequence"/>
</dbReference>
<evidence type="ECO:0000256" key="4">
    <source>
        <dbReference type="ARBA" id="ARBA00022723"/>
    </source>
</evidence>
<dbReference type="InterPro" id="IPR050556">
    <property type="entry name" value="Type_II_TA_system_RNase"/>
</dbReference>
<evidence type="ECO:0000256" key="1">
    <source>
        <dbReference type="ARBA" id="ARBA00001946"/>
    </source>
</evidence>
<evidence type="ECO:0000256" key="3">
    <source>
        <dbReference type="ARBA" id="ARBA00022722"/>
    </source>
</evidence>
<dbReference type="EMBL" id="FOTK01000018">
    <property type="protein sequence ID" value="SFM07971.1"/>
    <property type="molecule type" value="Genomic_DNA"/>
</dbReference>
<dbReference type="PANTHER" id="PTHR33653">
    <property type="entry name" value="RIBONUCLEASE VAPC2"/>
    <property type="match status" value="1"/>
</dbReference>
<dbReference type="Gene3D" id="3.40.50.1010">
    <property type="entry name" value="5'-nuclease"/>
    <property type="match status" value="1"/>
</dbReference>